<dbReference type="AlphaFoldDB" id="A0A1M6LSD6"/>
<name>A0A1M6LSD6_9PROT</name>
<proteinExistence type="inferred from homology"/>
<evidence type="ECO:0000256" key="5">
    <source>
        <dbReference type="ARBA" id="ARBA00022970"/>
    </source>
</evidence>
<dbReference type="OrthoDB" id="9778908at2"/>
<keyword evidence="6 9" id="KW-1133">Transmembrane helix</keyword>
<evidence type="ECO:0000313" key="11">
    <source>
        <dbReference type="Proteomes" id="UP000184387"/>
    </source>
</evidence>
<dbReference type="InterPro" id="IPR001851">
    <property type="entry name" value="ABC_transp_permease"/>
</dbReference>
<dbReference type="PANTHER" id="PTHR11795:SF451">
    <property type="entry name" value="ABC TRANSPORTER PERMEASE PROTEIN"/>
    <property type="match status" value="1"/>
</dbReference>
<dbReference type="GO" id="GO:0005886">
    <property type="term" value="C:plasma membrane"/>
    <property type="evidence" value="ECO:0007669"/>
    <property type="project" value="UniProtKB-SubCell"/>
</dbReference>
<keyword evidence="4 9" id="KW-0812">Transmembrane</keyword>
<protein>
    <submittedName>
        <fullName evidence="10">Branched-chain amino acid transport system permease protein</fullName>
    </submittedName>
</protein>
<dbReference type="GO" id="GO:0022857">
    <property type="term" value="F:transmembrane transporter activity"/>
    <property type="evidence" value="ECO:0007669"/>
    <property type="project" value="InterPro"/>
</dbReference>
<dbReference type="GO" id="GO:0006865">
    <property type="term" value="P:amino acid transport"/>
    <property type="evidence" value="ECO:0007669"/>
    <property type="project" value="UniProtKB-KW"/>
</dbReference>
<reference evidence="10 11" key="1">
    <citation type="submission" date="2016-11" db="EMBL/GenBank/DDBJ databases">
        <authorList>
            <person name="Jaros S."/>
            <person name="Januszkiewicz K."/>
            <person name="Wedrychowicz H."/>
        </authorList>
    </citation>
    <scope>NUCLEOTIDE SEQUENCE [LARGE SCALE GENOMIC DNA]</scope>
    <source>
        <strain evidence="10 11">DSM 14916</strain>
    </source>
</reference>
<sequence>MDSEVLFLFLQQGIASGIVSGSVYALLALAIVMIFKTSEVPNFAQGEVFMVAAYAALFLIVFYGLPMWVVIPAALLFTVAGMMLFEAGILRRVKKALGEPVNLVIATLGLSFLLRGLVRQTGLGDTPRSFPSLVSTDPVQIGQAMLTRLDLAIVGTAVAVMAAVFLLFNFTRAGRAMRALGMNPKAAALVGIDIRRTHAFVWGLSGLVSAISALLIAPKILMTPEMGHVAILAFAAAIVGGFNSLPGAVLGGFIIGIAENLVGLFVSASAIVVTPFLAIMAVLVLRPQGLLGGRPQMRKV</sequence>
<evidence type="ECO:0000313" key="10">
    <source>
        <dbReference type="EMBL" id="SHJ74168.1"/>
    </source>
</evidence>
<evidence type="ECO:0000256" key="1">
    <source>
        <dbReference type="ARBA" id="ARBA00004651"/>
    </source>
</evidence>
<dbReference type="STRING" id="198092.SAMN02745194_03253"/>
<dbReference type="CDD" id="cd06582">
    <property type="entry name" value="TM_PBP1_LivH_like"/>
    <property type="match status" value="1"/>
</dbReference>
<accession>A0A1M6LSD6</accession>
<comment type="similarity">
    <text evidence="8">Belongs to the binding-protein-dependent transport system permease family. LivHM subfamily.</text>
</comment>
<gene>
    <name evidence="10" type="ORF">SAMN02745194_03253</name>
</gene>
<keyword evidence="7 9" id="KW-0472">Membrane</keyword>
<dbReference type="EMBL" id="FQZF01000019">
    <property type="protein sequence ID" value="SHJ74168.1"/>
    <property type="molecule type" value="Genomic_DNA"/>
</dbReference>
<keyword evidence="11" id="KW-1185">Reference proteome</keyword>
<feature type="transmembrane region" description="Helical" evidence="9">
    <location>
        <begin position="199"/>
        <end position="217"/>
    </location>
</feature>
<organism evidence="10 11">
    <name type="scientific">Muricoccus roseus</name>
    <dbReference type="NCBI Taxonomy" id="198092"/>
    <lineage>
        <taxon>Bacteria</taxon>
        <taxon>Pseudomonadati</taxon>
        <taxon>Pseudomonadota</taxon>
        <taxon>Alphaproteobacteria</taxon>
        <taxon>Acetobacterales</taxon>
        <taxon>Roseomonadaceae</taxon>
        <taxon>Muricoccus</taxon>
    </lineage>
</organism>
<dbReference type="PANTHER" id="PTHR11795">
    <property type="entry name" value="BRANCHED-CHAIN AMINO ACID TRANSPORT SYSTEM PERMEASE PROTEIN LIVH"/>
    <property type="match status" value="1"/>
</dbReference>
<evidence type="ECO:0000256" key="9">
    <source>
        <dbReference type="SAM" id="Phobius"/>
    </source>
</evidence>
<feature type="transmembrane region" description="Helical" evidence="9">
    <location>
        <begin position="47"/>
        <end position="65"/>
    </location>
</feature>
<evidence type="ECO:0000256" key="6">
    <source>
        <dbReference type="ARBA" id="ARBA00022989"/>
    </source>
</evidence>
<dbReference type="RefSeq" id="WP_073136676.1">
    <property type="nucleotide sequence ID" value="NZ_FQZF01000019.1"/>
</dbReference>
<keyword evidence="2" id="KW-0813">Transport</keyword>
<feature type="transmembrane region" description="Helical" evidence="9">
    <location>
        <begin position="151"/>
        <end position="170"/>
    </location>
</feature>
<evidence type="ECO:0000256" key="2">
    <source>
        <dbReference type="ARBA" id="ARBA00022448"/>
    </source>
</evidence>
<keyword evidence="5" id="KW-0029">Amino-acid transport</keyword>
<evidence type="ECO:0000256" key="4">
    <source>
        <dbReference type="ARBA" id="ARBA00022692"/>
    </source>
</evidence>
<dbReference type="InterPro" id="IPR052157">
    <property type="entry name" value="BCAA_transport_permease"/>
</dbReference>
<evidence type="ECO:0000256" key="3">
    <source>
        <dbReference type="ARBA" id="ARBA00022475"/>
    </source>
</evidence>
<feature type="transmembrane region" description="Helical" evidence="9">
    <location>
        <begin position="12"/>
        <end position="35"/>
    </location>
</feature>
<feature type="transmembrane region" description="Helical" evidence="9">
    <location>
        <begin position="262"/>
        <end position="285"/>
    </location>
</feature>
<feature type="transmembrane region" description="Helical" evidence="9">
    <location>
        <begin position="229"/>
        <end position="255"/>
    </location>
</feature>
<feature type="transmembrane region" description="Helical" evidence="9">
    <location>
        <begin position="71"/>
        <end position="89"/>
    </location>
</feature>
<dbReference type="Proteomes" id="UP000184387">
    <property type="component" value="Unassembled WGS sequence"/>
</dbReference>
<feature type="transmembrane region" description="Helical" evidence="9">
    <location>
        <begin position="101"/>
        <end position="118"/>
    </location>
</feature>
<evidence type="ECO:0000256" key="8">
    <source>
        <dbReference type="ARBA" id="ARBA00037998"/>
    </source>
</evidence>
<dbReference type="Pfam" id="PF02653">
    <property type="entry name" value="BPD_transp_2"/>
    <property type="match status" value="1"/>
</dbReference>
<keyword evidence="3" id="KW-1003">Cell membrane</keyword>
<comment type="subcellular location">
    <subcellularLocation>
        <location evidence="1">Cell membrane</location>
        <topology evidence="1">Multi-pass membrane protein</topology>
    </subcellularLocation>
</comment>
<evidence type="ECO:0000256" key="7">
    <source>
        <dbReference type="ARBA" id="ARBA00023136"/>
    </source>
</evidence>